<feature type="signal peptide" evidence="1">
    <location>
        <begin position="1"/>
        <end position="26"/>
    </location>
</feature>
<evidence type="ECO:0000313" key="3">
    <source>
        <dbReference type="EMBL" id="MBM6662588.1"/>
    </source>
</evidence>
<dbReference type="InterPro" id="IPR036465">
    <property type="entry name" value="vWFA_dom_sf"/>
</dbReference>
<keyword evidence="1" id="KW-0732">Signal</keyword>
<feature type="domain" description="VWFA" evidence="2">
    <location>
        <begin position="131"/>
        <end position="338"/>
    </location>
</feature>
<dbReference type="RefSeq" id="WP_205111138.1">
    <property type="nucleotide sequence ID" value="NZ_JACJJL010000024.1"/>
</dbReference>
<name>A0A939B413_9BACT</name>
<evidence type="ECO:0000256" key="1">
    <source>
        <dbReference type="SAM" id="SignalP"/>
    </source>
</evidence>
<dbReference type="InterPro" id="IPR002035">
    <property type="entry name" value="VWF_A"/>
</dbReference>
<keyword evidence="4" id="KW-1185">Reference proteome</keyword>
<feature type="chain" id="PRO_5037946762" evidence="1">
    <location>
        <begin position="27"/>
        <end position="384"/>
    </location>
</feature>
<dbReference type="AlphaFoldDB" id="A0A939B413"/>
<dbReference type="SUPFAM" id="SSF53300">
    <property type="entry name" value="vWA-like"/>
    <property type="match status" value="1"/>
</dbReference>
<protein>
    <submittedName>
        <fullName evidence="3">VWA domain-containing protein</fullName>
    </submittedName>
</protein>
<reference evidence="3 4" key="1">
    <citation type="journal article" date="2021" name="Sci. Rep.">
        <title>The distribution of antibiotic resistance genes in chicken gut microbiota commensals.</title>
        <authorList>
            <person name="Juricova H."/>
            <person name="Matiasovicova J."/>
            <person name="Kubasova T."/>
            <person name="Cejkova D."/>
            <person name="Rychlik I."/>
        </authorList>
    </citation>
    <scope>NUCLEOTIDE SEQUENCE [LARGE SCALE GENOMIC DNA]</scope>
    <source>
        <strain evidence="3 4">An819</strain>
    </source>
</reference>
<evidence type="ECO:0000313" key="4">
    <source>
        <dbReference type="Proteomes" id="UP000764045"/>
    </source>
</evidence>
<dbReference type="Proteomes" id="UP000764045">
    <property type="component" value="Unassembled WGS sequence"/>
</dbReference>
<dbReference type="Gene3D" id="3.40.50.410">
    <property type="entry name" value="von Willebrand factor, type A domain"/>
    <property type="match status" value="1"/>
</dbReference>
<evidence type="ECO:0000259" key="2">
    <source>
        <dbReference type="PROSITE" id="PS50234"/>
    </source>
</evidence>
<dbReference type="PROSITE" id="PS51257">
    <property type="entry name" value="PROKAR_LIPOPROTEIN"/>
    <property type="match status" value="1"/>
</dbReference>
<comment type="caution">
    <text evidence="3">The sequence shown here is derived from an EMBL/GenBank/DDBJ whole genome shotgun (WGS) entry which is preliminary data.</text>
</comment>
<accession>A0A939B413</accession>
<sequence length="384" mass="41408">MKRYISSVGTLLMAAALSLTSCLSDGDDTIVLEEGNRSGIPSDELAGPNPDIDGSTTTIPNIQYTVENDGGDAIVRIDMTGVQNADDYGWMRLLGTGEPGQNVWVEVDGKPKGILVTNNADNQGEQASVVDLVFCVDNSGSMSEEANAIARDIISWAQLLESSNIDIRFGCVGYSENGYVNGALNLTDADALGDYLNRSTGTNRTMGFGGTDARALQSAASTFGSVDDECGAMAILFGDKHMDFRTGSNRIYVNFTDEPNQPSGYSAWSTEYFSSQENWSTVQGTVHTVFSGSSSFAESIRYKERPWRISEYTGGTVLYASSDFSGVTLTSLPVTGAMQNSYVIRFTNVGEFMDGQAHEVRITILSADGRTRAERTFYIVFGEP</sequence>
<organism evidence="3 4">
    <name type="scientific">Marseilla massiliensis</name>
    <dbReference type="NCBI Taxonomy" id="1841864"/>
    <lineage>
        <taxon>Bacteria</taxon>
        <taxon>Pseudomonadati</taxon>
        <taxon>Bacteroidota</taxon>
        <taxon>Bacteroidia</taxon>
        <taxon>Bacteroidales</taxon>
        <taxon>Prevotellaceae</taxon>
        <taxon>Marseilla</taxon>
    </lineage>
</organism>
<gene>
    <name evidence="3" type="ORF">H6B30_12640</name>
</gene>
<proteinExistence type="predicted"/>
<dbReference type="EMBL" id="JACJJL010000024">
    <property type="protein sequence ID" value="MBM6662588.1"/>
    <property type="molecule type" value="Genomic_DNA"/>
</dbReference>
<dbReference type="PROSITE" id="PS50234">
    <property type="entry name" value="VWFA"/>
    <property type="match status" value="1"/>
</dbReference>
<dbReference type="CDD" id="cd00198">
    <property type="entry name" value="vWFA"/>
    <property type="match status" value="1"/>
</dbReference>